<evidence type="ECO:0000313" key="4">
    <source>
        <dbReference type="Proteomes" id="UP000694426"/>
    </source>
</evidence>
<dbReference type="PANTHER" id="PTHR23354">
    <property type="entry name" value="NUCLEOLAR PROTEIN 7/ESTROGEN RECEPTOR COACTIVATOR-RELATED"/>
    <property type="match status" value="1"/>
</dbReference>
<dbReference type="InterPro" id="IPR006571">
    <property type="entry name" value="TLDc_dom"/>
</dbReference>
<evidence type="ECO:0000256" key="1">
    <source>
        <dbReference type="SAM" id="MobiDB-lite"/>
    </source>
</evidence>
<organism evidence="3 4">
    <name type="scientific">Anser brachyrhynchus</name>
    <name type="common">Pink-footed goose</name>
    <dbReference type="NCBI Taxonomy" id="132585"/>
    <lineage>
        <taxon>Eukaryota</taxon>
        <taxon>Metazoa</taxon>
        <taxon>Chordata</taxon>
        <taxon>Craniata</taxon>
        <taxon>Vertebrata</taxon>
        <taxon>Euteleostomi</taxon>
        <taxon>Archelosauria</taxon>
        <taxon>Archosauria</taxon>
        <taxon>Dinosauria</taxon>
        <taxon>Saurischia</taxon>
        <taxon>Theropoda</taxon>
        <taxon>Coelurosauria</taxon>
        <taxon>Aves</taxon>
        <taxon>Neognathae</taxon>
        <taxon>Galloanserae</taxon>
        <taxon>Anseriformes</taxon>
        <taxon>Anatidae</taxon>
        <taxon>Anserinae</taxon>
        <taxon>Anser</taxon>
    </lineage>
</organism>
<evidence type="ECO:0000259" key="2">
    <source>
        <dbReference type="PROSITE" id="PS51886"/>
    </source>
</evidence>
<dbReference type="SMART" id="SM00584">
    <property type="entry name" value="TLDc"/>
    <property type="match status" value="1"/>
</dbReference>
<dbReference type="Pfam" id="PF07534">
    <property type="entry name" value="TLD"/>
    <property type="match status" value="1"/>
</dbReference>
<feature type="domain" description="TLDc" evidence="2">
    <location>
        <begin position="70"/>
        <end position="231"/>
    </location>
</feature>
<dbReference type="GO" id="GO:0006979">
    <property type="term" value="P:response to oxidative stress"/>
    <property type="evidence" value="ECO:0007669"/>
    <property type="project" value="TreeGrafter"/>
</dbReference>
<dbReference type="PANTHER" id="PTHR23354:SF65">
    <property type="entry name" value="TLD DOMAIN-CONTAINING PROTEIN 2"/>
    <property type="match status" value="1"/>
</dbReference>
<dbReference type="Ensembl" id="ENSABRT00000026680.1">
    <property type="protein sequence ID" value="ENSABRP00000018942.1"/>
    <property type="gene ID" value="ENSABRG00000016248.1"/>
</dbReference>
<reference evidence="3" key="2">
    <citation type="submission" date="2025-09" db="UniProtKB">
        <authorList>
            <consortium name="Ensembl"/>
        </authorList>
    </citation>
    <scope>IDENTIFICATION</scope>
</reference>
<keyword evidence="4" id="KW-1185">Reference proteome</keyword>
<name>A0A8B9CH27_9AVES</name>
<reference evidence="3" key="1">
    <citation type="submission" date="2025-08" db="UniProtKB">
        <authorList>
            <consortium name="Ensembl"/>
        </authorList>
    </citation>
    <scope>IDENTIFICATION</scope>
</reference>
<protein>
    <recommendedName>
        <fullName evidence="2">TLDc domain-containing protein</fullName>
    </recommendedName>
</protein>
<feature type="region of interest" description="Disordered" evidence="1">
    <location>
        <begin position="44"/>
        <end position="84"/>
    </location>
</feature>
<dbReference type="GO" id="GO:0005634">
    <property type="term" value="C:nucleus"/>
    <property type="evidence" value="ECO:0007669"/>
    <property type="project" value="TreeGrafter"/>
</dbReference>
<dbReference type="GeneTree" id="ENSGT00940000167904"/>
<dbReference type="AlphaFoldDB" id="A0A8B9CH27"/>
<proteinExistence type="predicted"/>
<dbReference type="PROSITE" id="PS51886">
    <property type="entry name" value="TLDC"/>
    <property type="match status" value="1"/>
</dbReference>
<accession>A0A8B9CH27</accession>
<evidence type="ECO:0000313" key="3">
    <source>
        <dbReference type="Ensembl" id="ENSABRP00000018942.1"/>
    </source>
</evidence>
<dbReference type="Proteomes" id="UP000694426">
    <property type="component" value="Unplaced"/>
</dbReference>
<sequence>MGENASREGCLVGGGCWGWGVPRGRLGAGGGGGEACCRVLREQRQAAAQAGPPPQTAGSGRGAGEVGQPNSPSEPALPQLGPHLPTRLQQQPWRLLYCTARDGFSLRTLYRRAGPPSSPALLLIRDTDAQAFGAFFATTIHMSNKFYGTGETFLFSFAPELKVFRWTGRNNFFMKGDVDLLMVGGGSGRFGLWLDGDLHHGGSYPCETFNNESLSSRGDFCVQDLEVWGLA</sequence>